<evidence type="ECO:0000256" key="7">
    <source>
        <dbReference type="ARBA" id="ARBA00023136"/>
    </source>
</evidence>
<keyword evidence="12" id="KW-1185">Reference proteome</keyword>
<protein>
    <recommendedName>
        <fullName evidence="10">Sodium/calcium exchanger membrane region domain-containing protein</fullName>
    </recommendedName>
</protein>
<feature type="domain" description="Sodium/calcium exchanger membrane region" evidence="10">
    <location>
        <begin position="128"/>
        <end position="233"/>
    </location>
</feature>
<dbReference type="Proteomes" id="UP000237438">
    <property type="component" value="Unassembled WGS sequence"/>
</dbReference>
<accession>A0A2S4PKU2</accession>
<dbReference type="GO" id="GO:0006874">
    <property type="term" value="P:intracellular calcium ion homeostasis"/>
    <property type="evidence" value="ECO:0007669"/>
    <property type="project" value="TreeGrafter"/>
</dbReference>
<dbReference type="EMBL" id="PEDP01002516">
    <property type="protein sequence ID" value="POS82617.1"/>
    <property type="molecule type" value="Genomic_DNA"/>
</dbReference>
<keyword evidence="5 9" id="KW-1133">Transmembrane helix</keyword>
<feature type="transmembrane region" description="Helical" evidence="9">
    <location>
        <begin position="668"/>
        <end position="688"/>
    </location>
</feature>
<keyword evidence="6" id="KW-0406">Ion transport</keyword>
<dbReference type="InterPro" id="IPR044880">
    <property type="entry name" value="NCX_ion-bd_dom_sf"/>
</dbReference>
<dbReference type="OrthoDB" id="1699231at2759"/>
<dbReference type="Pfam" id="PF01699">
    <property type="entry name" value="Na_Ca_ex"/>
    <property type="match status" value="2"/>
</dbReference>
<dbReference type="FunFam" id="1.20.1420.30:FF:000011">
    <property type="entry name" value="Vacuolar calcium ion transporter"/>
    <property type="match status" value="1"/>
</dbReference>
<evidence type="ECO:0000256" key="6">
    <source>
        <dbReference type="ARBA" id="ARBA00023065"/>
    </source>
</evidence>
<evidence type="ECO:0000256" key="9">
    <source>
        <dbReference type="SAM" id="Phobius"/>
    </source>
</evidence>
<feature type="compositionally biased region" description="Low complexity" evidence="8">
    <location>
        <begin position="320"/>
        <end position="329"/>
    </location>
</feature>
<comment type="caution">
    <text evidence="11">The sequence shown here is derived from an EMBL/GenBank/DDBJ whole genome shotgun (WGS) entry which is preliminary data.</text>
</comment>
<evidence type="ECO:0000256" key="2">
    <source>
        <dbReference type="ARBA" id="ARBA00008170"/>
    </source>
</evidence>
<feature type="transmembrane region" description="Helical" evidence="9">
    <location>
        <begin position="638"/>
        <end position="661"/>
    </location>
</feature>
<evidence type="ECO:0000313" key="11">
    <source>
        <dbReference type="EMBL" id="POS82617.1"/>
    </source>
</evidence>
<dbReference type="PANTHER" id="PTHR31503">
    <property type="entry name" value="VACUOLAR CALCIUM ION TRANSPORTER"/>
    <property type="match status" value="1"/>
</dbReference>
<feature type="non-terminal residue" evidence="11">
    <location>
        <position position="718"/>
    </location>
</feature>
<dbReference type="STRING" id="225359.A0A2S4PKU2"/>
<feature type="transmembrane region" description="Helical" evidence="9">
    <location>
        <begin position="543"/>
        <end position="565"/>
    </location>
</feature>
<feature type="non-terminal residue" evidence="11">
    <location>
        <position position="1"/>
    </location>
</feature>
<evidence type="ECO:0000256" key="1">
    <source>
        <dbReference type="ARBA" id="ARBA00004127"/>
    </source>
</evidence>
<evidence type="ECO:0000256" key="3">
    <source>
        <dbReference type="ARBA" id="ARBA00022448"/>
    </source>
</evidence>
<dbReference type="AlphaFoldDB" id="A0A2S4PKU2"/>
<keyword evidence="3" id="KW-0813">Transport</keyword>
<feature type="transmembrane region" description="Helical" evidence="9">
    <location>
        <begin position="213"/>
        <end position="231"/>
    </location>
</feature>
<feature type="compositionally biased region" description="Basic residues" evidence="8">
    <location>
        <begin position="288"/>
        <end position="300"/>
    </location>
</feature>
<comment type="subcellular location">
    <subcellularLocation>
        <location evidence="1">Endomembrane system</location>
        <topology evidence="1">Multi-pass membrane protein</topology>
    </subcellularLocation>
</comment>
<dbReference type="InterPro" id="IPR004837">
    <property type="entry name" value="NaCa_Exmemb"/>
</dbReference>
<feature type="compositionally biased region" description="Low complexity" evidence="8">
    <location>
        <begin position="389"/>
        <end position="401"/>
    </location>
</feature>
<evidence type="ECO:0000256" key="4">
    <source>
        <dbReference type="ARBA" id="ARBA00022692"/>
    </source>
</evidence>
<gene>
    <name evidence="11" type="ORF">EPUL_004305</name>
</gene>
<dbReference type="PANTHER" id="PTHR31503:SF18">
    <property type="entry name" value="CA(2+)_H(+) EXCHANGER, PUTATIVE (EUROFUNG)-RELATED"/>
    <property type="match status" value="1"/>
</dbReference>
<feature type="transmembrane region" description="Helical" evidence="9">
    <location>
        <begin position="95"/>
        <end position="114"/>
    </location>
</feature>
<organism evidence="11 12">
    <name type="scientific">Erysiphe pulchra</name>
    <dbReference type="NCBI Taxonomy" id="225359"/>
    <lineage>
        <taxon>Eukaryota</taxon>
        <taxon>Fungi</taxon>
        <taxon>Dikarya</taxon>
        <taxon>Ascomycota</taxon>
        <taxon>Pezizomycotina</taxon>
        <taxon>Leotiomycetes</taxon>
        <taxon>Erysiphales</taxon>
        <taxon>Erysiphaceae</taxon>
        <taxon>Erysiphe</taxon>
    </lineage>
</organism>
<evidence type="ECO:0000313" key="12">
    <source>
        <dbReference type="Proteomes" id="UP000237438"/>
    </source>
</evidence>
<feature type="transmembrane region" description="Helical" evidence="9">
    <location>
        <begin position="577"/>
        <end position="600"/>
    </location>
</feature>
<keyword evidence="7 9" id="KW-0472">Membrane</keyword>
<comment type="similarity">
    <text evidence="2">Belongs to the Ca(2+):cation antiporter (CaCA) (TC 2.A.19) family.</text>
</comment>
<feature type="transmembrane region" description="Helical" evidence="9">
    <location>
        <begin position="134"/>
        <end position="161"/>
    </location>
</feature>
<feature type="transmembrane region" description="Helical" evidence="9">
    <location>
        <begin position="173"/>
        <end position="193"/>
    </location>
</feature>
<dbReference type="GO" id="GO:0015369">
    <property type="term" value="F:calcium:proton antiporter activity"/>
    <property type="evidence" value="ECO:0007669"/>
    <property type="project" value="TreeGrafter"/>
</dbReference>
<reference evidence="11 12" key="1">
    <citation type="submission" date="2017-10" db="EMBL/GenBank/DDBJ databases">
        <title>Development of genomic resources for the powdery mildew, Erysiphe pulchra.</title>
        <authorList>
            <person name="Wadl P.A."/>
            <person name="Mack B.M."/>
            <person name="Moore G."/>
            <person name="Beltz S.B."/>
        </authorList>
    </citation>
    <scope>NUCLEOTIDE SEQUENCE [LARGE SCALE GENOMIC DNA]</scope>
    <source>
        <strain evidence="11">Cflorida</strain>
    </source>
</reference>
<feature type="region of interest" description="Disordered" evidence="8">
    <location>
        <begin position="265"/>
        <end position="401"/>
    </location>
</feature>
<dbReference type="Gene3D" id="1.20.1420.30">
    <property type="entry name" value="NCX, central ion-binding region"/>
    <property type="match status" value="2"/>
</dbReference>
<evidence type="ECO:0000256" key="5">
    <source>
        <dbReference type="ARBA" id="ARBA00022989"/>
    </source>
</evidence>
<sequence>LFRNWTRTEAYGPSINFPEKALSFSDTQGAITSTIISVPPDGNISKNEKKVAKGNFFTRILLICKSIIFASYLNVLLIFVPAGFAVKFANLDPRIVFGVNATAIIPLAGLLSYATESVAQRMGDTVGALMNDEIRIVQASLLGSILANLLLILGMCFLVGGLRYLEQLYNSKVTQLSACLLSLSVMSLLLPTAFHASFSDLQEAKAESAVLKVSRGTSVVLLLVYGMYLLFQLKSHSYMYKSTPQHIIDEEAAPGPVAAWMEQNGVNHSPSVSDSDVSHKSHFTTTTRRVKKAMRRRGSRRQSSIGSNTLFESLHSPIQKKSSSNSLKSSPRDRGSYLNIRTTSTGTNKEDDQGPPSPSNRRISIIDPEDHHHRSYTRANRESSRRKSANSSSKNVNNLSNGFRKVNLENTIQEKEITYQDGVSSLPINTETLTDKNVIEENSESKRPFNLRINFPLIPKSLSQNIFTQPLYEPNGPKTEAVPNIRYGVRRTNSLPNNLYLPHHVSPRGFLPASQIPINFNPSGTVTPHELEEHENISRTTSVFLLLISTSLVALCAEFMVDSIGVVVKNDSGLSEAFIGLIIIPVVGNAAEHVTAVTVAAKNKMDLAIGVAIGSSIQIALFVTPFVVLLGWCMGKELSLLFTLFETVSLFVSAFIVNFLVLDGRSNYLEGALLCAAYIMIAVAAFFYPSIQESSSLGGNDASAVIMKRSLELIAVLD</sequence>
<feature type="domain" description="Sodium/calcium exchanger membrane region" evidence="10">
    <location>
        <begin position="542"/>
        <end position="686"/>
    </location>
</feature>
<evidence type="ECO:0000256" key="8">
    <source>
        <dbReference type="SAM" id="MobiDB-lite"/>
    </source>
</evidence>
<feature type="transmembrane region" description="Helical" evidence="9">
    <location>
        <begin position="60"/>
        <end position="83"/>
    </location>
</feature>
<dbReference type="GO" id="GO:0000329">
    <property type="term" value="C:fungal-type vacuole membrane"/>
    <property type="evidence" value="ECO:0007669"/>
    <property type="project" value="TreeGrafter"/>
</dbReference>
<proteinExistence type="inferred from homology"/>
<evidence type="ECO:0000259" key="10">
    <source>
        <dbReference type="Pfam" id="PF01699"/>
    </source>
</evidence>
<dbReference type="InterPro" id="IPR004713">
    <property type="entry name" value="CaH_exchang"/>
</dbReference>
<keyword evidence="4 9" id="KW-0812">Transmembrane</keyword>
<name>A0A2S4PKU2_9PEZI</name>
<dbReference type="GO" id="GO:0012505">
    <property type="term" value="C:endomembrane system"/>
    <property type="evidence" value="ECO:0007669"/>
    <property type="project" value="UniProtKB-SubCell"/>
</dbReference>
<feature type="compositionally biased region" description="Polar residues" evidence="8">
    <location>
        <begin position="302"/>
        <end position="311"/>
    </location>
</feature>
<feature type="transmembrane region" description="Helical" evidence="9">
    <location>
        <begin position="607"/>
        <end position="632"/>
    </location>
</feature>